<dbReference type="GO" id="GO:0005739">
    <property type="term" value="C:mitochondrion"/>
    <property type="evidence" value="ECO:0007669"/>
    <property type="project" value="GOC"/>
</dbReference>
<evidence type="ECO:0000256" key="2">
    <source>
        <dbReference type="ARBA" id="ARBA00022670"/>
    </source>
</evidence>
<dbReference type="EMBL" id="PGGS01000098">
    <property type="protein sequence ID" value="PNH09236.1"/>
    <property type="molecule type" value="Genomic_DNA"/>
</dbReference>
<dbReference type="PANTHER" id="PTHR21711">
    <property type="entry name" value="MITOCHONDRIAL INNER MEMBRANE PROTEASE"/>
    <property type="match status" value="1"/>
</dbReference>
<dbReference type="InterPro" id="IPR019165">
    <property type="entry name" value="Peptidase_M76_ATP23"/>
</dbReference>
<dbReference type="EC" id="3.4.24.-" evidence="6"/>
<evidence type="ECO:0000256" key="6">
    <source>
        <dbReference type="RuleBase" id="RU364057"/>
    </source>
</evidence>
<organism evidence="7 8">
    <name type="scientific">Tetrabaena socialis</name>
    <dbReference type="NCBI Taxonomy" id="47790"/>
    <lineage>
        <taxon>Eukaryota</taxon>
        <taxon>Viridiplantae</taxon>
        <taxon>Chlorophyta</taxon>
        <taxon>core chlorophytes</taxon>
        <taxon>Chlorophyceae</taxon>
        <taxon>CS clade</taxon>
        <taxon>Chlamydomonadales</taxon>
        <taxon>Tetrabaenaceae</taxon>
        <taxon>Tetrabaena</taxon>
    </lineage>
</organism>
<accession>A0A2J8A9N8</accession>
<evidence type="ECO:0000313" key="8">
    <source>
        <dbReference type="Proteomes" id="UP000236333"/>
    </source>
</evidence>
<keyword evidence="3 6" id="KW-0479">Metal-binding</keyword>
<reference evidence="7 8" key="1">
    <citation type="journal article" date="2017" name="Mol. Biol. Evol.">
        <title>The 4-celled Tetrabaena socialis nuclear genome reveals the essential components for genetic control of cell number at the origin of multicellularity in the volvocine lineage.</title>
        <authorList>
            <person name="Featherston J."/>
            <person name="Arakaki Y."/>
            <person name="Hanschen E.R."/>
            <person name="Ferris P.J."/>
            <person name="Michod R.E."/>
            <person name="Olson B.J.S.C."/>
            <person name="Nozaki H."/>
            <person name="Durand P.M."/>
        </authorList>
    </citation>
    <scope>NUCLEOTIDE SEQUENCE [LARGE SCALE GENOMIC DNA]</scope>
    <source>
        <strain evidence="7 8">NIES-571</strain>
    </source>
</reference>
<dbReference type="GO" id="GO:0033615">
    <property type="term" value="P:mitochondrial proton-transporting ATP synthase complex assembly"/>
    <property type="evidence" value="ECO:0007669"/>
    <property type="project" value="TreeGrafter"/>
</dbReference>
<evidence type="ECO:0000256" key="3">
    <source>
        <dbReference type="ARBA" id="ARBA00022723"/>
    </source>
</evidence>
<dbReference type="Proteomes" id="UP000236333">
    <property type="component" value="Unassembled WGS sequence"/>
</dbReference>
<evidence type="ECO:0000256" key="1">
    <source>
        <dbReference type="ARBA" id="ARBA00009915"/>
    </source>
</evidence>
<dbReference type="PANTHER" id="PTHR21711:SF0">
    <property type="entry name" value="MITOCHONDRIAL INNER MEMBRANE PROTEASE ATP23 HOMOLOG"/>
    <property type="match status" value="1"/>
</dbReference>
<comment type="caution">
    <text evidence="7">The sequence shown here is derived from an EMBL/GenBank/DDBJ whole genome shotgun (WGS) entry which is preliminary data.</text>
</comment>
<gene>
    <name evidence="7" type="ORF">TSOC_004148</name>
</gene>
<protein>
    <recommendedName>
        <fullName evidence="6">Mitochondrial inner membrane protease ATP23</fullName>
        <ecNumber evidence="6">3.4.24.-</ecNumber>
    </recommendedName>
</protein>
<keyword evidence="8" id="KW-1185">Reference proteome</keyword>
<sequence>MSVAQPGPLETLTSTDVADAVDRGLSSSRPVRTLMQAMAEVGCPVGRSFFHVLRCDAAVSGGFVPDHGIRAANLSGDCSLWQELSRGNLPRLPTAWAAQQRACVARRAALSVALNPACGGAAGAAGVVAEMMGGCLADVAPFEADEGVARP</sequence>
<keyword evidence="5 6" id="KW-0482">Metalloprotease</keyword>
<evidence type="ECO:0000256" key="4">
    <source>
        <dbReference type="ARBA" id="ARBA00022801"/>
    </source>
</evidence>
<dbReference type="GO" id="GO:0034982">
    <property type="term" value="P:mitochondrial protein processing"/>
    <property type="evidence" value="ECO:0007669"/>
    <property type="project" value="TreeGrafter"/>
</dbReference>
<name>A0A2J8A9N8_9CHLO</name>
<keyword evidence="4 6" id="KW-0378">Hydrolase</keyword>
<evidence type="ECO:0000256" key="5">
    <source>
        <dbReference type="ARBA" id="ARBA00023049"/>
    </source>
</evidence>
<evidence type="ECO:0000313" key="7">
    <source>
        <dbReference type="EMBL" id="PNH09236.1"/>
    </source>
</evidence>
<dbReference type="OrthoDB" id="285308at2759"/>
<dbReference type="GO" id="GO:0004222">
    <property type="term" value="F:metalloendopeptidase activity"/>
    <property type="evidence" value="ECO:0007669"/>
    <property type="project" value="InterPro"/>
</dbReference>
<dbReference type="Pfam" id="PF09768">
    <property type="entry name" value="Peptidase_M76"/>
    <property type="match status" value="1"/>
</dbReference>
<dbReference type="AlphaFoldDB" id="A0A2J8A9N8"/>
<dbReference type="GO" id="GO:0046872">
    <property type="term" value="F:metal ion binding"/>
    <property type="evidence" value="ECO:0007669"/>
    <property type="project" value="UniProtKB-KW"/>
</dbReference>
<proteinExistence type="inferred from homology"/>
<keyword evidence="2 6" id="KW-0645">Protease</keyword>
<comment type="similarity">
    <text evidence="1 6">Belongs to the peptidase M76 family.</text>
</comment>